<keyword evidence="3" id="KW-1185">Reference proteome</keyword>
<dbReference type="Proteomes" id="UP000772434">
    <property type="component" value="Unassembled WGS sequence"/>
</dbReference>
<dbReference type="AlphaFoldDB" id="A0A9P5UAX2"/>
<evidence type="ECO:0000256" key="1">
    <source>
        <dbReference type="SAM" id="MobiDB-lite"/>
    </source>
</evidence>
<reference evidence="2" key="1">
    <citation type="submission" date="2020-11" db="EMBL/GenBank/DDBJ databases">
        <authorList>
            <consortium name="DOE Joint Genome Institute"/>
            <person name="Ahrendt S."/>
            <person name="Riley R."/>
            <person name="Andreopoulos W."/>
            <person name="Labutti K."/>
            <person name="Pangilinan J."/>
            <person name="Ruiz-Duenas F.J."/>
            <person name="Barrasa J.M."/>
            <person name="Sanchez-Garcia M."/>
            <person name="Camarero S."/>
            <person name="Miyauchi S."/>
            <person name="Serrano A."/>
            <person name="Linde D."/>
            <person name="Babiker R."/>
            <person name="Drula E."/>
            <person name="Ayuso-Fernandez I."/>
            <person name="Pacheco R."/>
            <person name="Padilla G."/>
            <person name="Ferreira P."/>
            <person name="Barriuso J."/>
            <person name="Kellner H."/>
            <person name="Castanera R."/>
            <person name="Alfaro M."/>
            <person name="Ramirez L."/>
            <person name="Pisabarro A.G."/>
            <person name="Kuo A."/>
            <person name="Tritt A."/>
            <person name="Lipzen A."/>
            <person name="He G."/>
            <person name="Yan M."/>
            <person name="Ng V."/>
            <person name="Cullen D."/>
            <person name="Martin F."/>
            <person name="Rosso M.-N."/>
            <person name="Henrissat B."/>
            <person name="Hibbett D."/>
            <person name="Martinez A.T."/>
            <person name="Grigoriev I.V."/>
        </authorList>
    </citation>
    <scope>NUCLEOTIDE SEQUENCE</scope>
    <source>
        <strain evidence="2">AH 40177</strain>
    </source>
</reference>
<name>A0A9P5UAX2_9AGAR</name>
<dbReference type="EMBL" id="JADNRY010000031">
    <property type="protein sequence ID" value="KAF9071523.1"/>
    <property type="molecule type" value="Genomic_DNA"/>
</dbReference>
<evidence type="ECO:0000313" key="2">
    <source>
        <dbReference type="EMBL" id="KAF9071523.1"/>
    </source>
</evidence>
<feature type="region of interest" description="Disordered" evidence="1">
    <location>
        <begin position="43"/>
        <end position="66"/>
    </location>
</feature>
<feature type="compositionally biased region" description="Polar residues" evidence="1">
    <location>
        <begin position="48"/>
        <end position="60"/>
    </location>
</feature>
<gene>
    <name evidence="2" type="ORF">BDP27DRAFT_1418879</name>
</gene>
<organism evidence="2 3">
    <name type="scientific">Rhodocollybia butyracea</name>
    <dbReference type="NCBI Taxonomy" id="206335"/>
    <lineage>
        <taxon>Eukaryota</taxon>
        <taxon>Fungi</taxon>
        <taxon>Dikarya</taxon>
        <taxon>Basidiomycota</taxon>
        <taxon>Agaricomycotina</taxon>
        <taxon>Agaricomycetes</taxon>
        <taxon>Agaricomycetidae</taxon>
        <taxon>Agaricales</taxon>
        <taxon>Marasmiineae</taxon>
        <taxon>Omphalotaceae</taxon>
        <taxon>Rhodocollybia</taxon>
    </lineage>
</organism>
<comment type="caution">
    <text evidence="2">The sequence shown here is derived from an EMBL/GenBank/DDBJ whole genome shotgun (WGS) entry which is preliminary data.</text>
</comment>
<dbReference type="OrthoDB" id="2593747at2759"/>
<accession>A0A9P5UAX2</accession>
<protein>
    <recommendedName>
        <fullName evidence="4">BTB domain-containing protein</fullName>
    </recommendedName>
</protein>
<evidence type="ECO:0008006" key="4">
    <source>
        <dbReference type="Google" id="ProtNLM"/>
    </source>
</evidence>
<sequence>MSSLRWGKLLPIQRTYSRPNASKRMSYSSDNFDTDTLSEPQSFLEGKVSNSNENEKPSTSTKKRSDGLYFDDDAGVVFQVETTLYRVPPSDLIKVSPVFRDMFKMSSASESRNDDNPIFLKSISRIDWERLLKVILHKSFLDPPFRFEMEEWISVLKLSTLWRMGVVRAIAIEKIEQLDDPARRIQLAREYGISSYYLPALVRLVIRVNPLSAQDFKYLGCECAVPGLRMCPQHCLHSGKG</sequence>
<evidence type="ECO:0000313" key="3">
    <source>
        <dbReference type="Proteomes" id="UP000772434"/>
    </source>
</evidence>
<proteinExistence type="predicted"/>